<organism evidence="2 3">
    <name type="scientific">Hermanssonia centrifuga</name>
    <dbReference type="NCBI Taxonomy" id="98765"/>
    <lineage>
        <taxon>Eukaryota</taxon>
        <taxon>Fungi</taxon>
        <taxon>Dikarya</taxon>
        <taxon>Basidiomycota</taxon>
        <taxon>Agaricomycotina</taxon>
        <taxon>Agaricomycetes</taxon>
        <taxon>Polyporales</taxon>
        <taxon>Meruliaceae</taxon>
        <taxon>Hermanssonia</taxon>
    </lineage>
</organism>
<sequence length="196" mass="20672">MSVPSAVTSANNSDSQSPLVETVNVVIQDVRWESVPSSAEEALNSATILPIVPEPEVGGAEETVLSTTETITIGIEITSVPVEHEVGGHAISKVADESDDQPNDDDEIFDPEIYLQGELIERGPYKKVVVTRPGPPPPATLLIPQAVSGQAPPPSGGQTANTSTHQVARPKPTAAVSQKQGSASRKQYVQRCAYDL</sequence>
<dbReference type="AlphaFoldDB" id="A0A2R6S5T6"/>
<feature type="region of interest" description="Disordered" evidence="1">
    <location>
        <begin position="131"/>
        <end position="189"/>
    </location>
</feature>
<proteinExistence type="predicted"/>
<dbReference type="Proteomes" id="UP000186601">
    <property type="component" value="Unassembled WGS sequence"/>
</dbReference>
<feature type="compositionally biased region" description="Polar residues" evidence="1">
    <location>
        <begin position="175"/>
        <end position="187"/>
    </location>
</feature>
<name>A0A2R6S5T6_9APHY</name>
<gene>
    <name evidence="2" type="ORF">PHLCEN_2v462</name>
</gene>
<comment type="caution">
    <text evidence="2">The sequence shown here is derived from an EMBL/GenBank/DDBJ whole genome shotgun (WGS) entry which is preliminary data.</text>
</comment>
<reference evidence="2 3" key="1">
    <citation type="submission" date="2018-02" db="EMBL/GenBank/DDBJ databases">
        <title>Genome sequence of the basidiomycete white-rot fungus Phlebia centrifuga.</title>
        <authorList>
            <person name="Granchi Z."/>
            <person name="Peng M."/>
            <person name="de Vries R.P."/>
            <person name="Hilden K."/>
            <person name="Makela M.R."/>
            <person name="Grigoriev I."/>
            <person name="Riley R."/>
        </authorList>
    </citation>
    <scope>NUCLEOTIDE SEQUENCE [LARGE SCALE GENOMIC DNA]</scope>
    <source>
        <strain evidence="2 3">FBCC195</strain>
    </source>
</reference>
<evidence type="ECO:0000313" key="2">
    <source>
        <dbReference type="EMBL" id="PSS37638.1"/>
    </source>
</evidence>
<evidence type="ECO:0000256" key="1">
    <source>
        <dbReference type="SAM" id="MobiDB-lite"/>
    </source>
</evidence>
<dbReference type="EMBL" id="MLYV02000033">
    <property type="protein sequence ID" value="PSS37638.1"/>
    <property type="molecule type" value="Genomic_DNA"/>
</dbReference>
<feature type="compositionally biased region" description="Polar residues" evidence="1">
    <location>
        <begin position="156"/>
        <end position="166"/>
    </location>
</feature>
<evidence type="ECO:0000313" key="3">
    <source>
        <dbReference type="Proteomes" id="UP000186601"/>
    </source>
</evidence>
<protein>
    <submittedName>
        <fullName evidence="2">Uncharacterized protein</fullName>
    </submittedName>
</protein>
<keyword evidence="3" id="KW-1185">Reference proteome</keyword>
<accession>A0A2R6S5T6</accession>